<organism evidence="9 10">
    <name type="scientific">Eiseniibacteriota bacterium</name>
    <dbReference type="NCBI Taxonomy" id="2212470"/>
    <lineage>
        <taxon>Bacteria</taxon>
        <taxon>Candidatus Eiseniibacteriota</taxon>
    </lineage>
</organism>
<dbReference type="HAMAP" id="MF_00050">
    <property type="entry name" value="EF_Ts"/>
    <property type="match status" value="1"/>
</dbReference>
<keyword evidence="10" id="KW-1185">Reference proteome</keyword>
<evidence type="ECO:0000256" key="7">
    <source>
        <dbReference type="RuleBase" id="RU000643"/>
    </source>
</evidence>
<name>A0ABV6YPX6_UNCEI</name>
<evidence type="ECO:0000256" key="6">
    <source>
        <dbReference type="RuleBase" id="RU000642"/>
    </source>
</evidence>
<keyword evidence="4 5" id="KW-0648">Protein biosynthesis</keyword>
<feature type="region of interest" description="Involved in Mg(2+) ion dislocation from EF-Tu" evidence="5">
    <location>
        <begin position="81"/>
        <end position="84"/>
    </location>
</feature>
<dbReference type="SUPFAM" id="SSF46934">
    <property type="entry name" value="UBA-like"/>
    <property type="match status" value="1"/>
</dbReference>
<evidence type="ECO:0000256" key="5">
    <source>
        <dbReference type="HAMAP-Rule" id="MF_00050"/>
    </source>
</evidence>
<comment type="caution">
    <text evidence="9">The sequence shown here is derived from an EMBL/GenBank/DDBJ whole genome shotgun (WGS) entry which is preliminary data.</text>
</comment>
<dbReference type="PANTHER" id="PTHR11741">
    <property type="entry name" value="ELONGATION FACTOR TS"/>
    <property type="match status" value="1"/>
</dbReference>
<comment type="subcellular location">
    <subcellularLocation>
        <location evidence="5 7">Cytoplasm</location>
    </subcellularLocation>
</comment>
<protein>
    <recommendedName>
        <fullName evidence="2 5">Elongation factor Ts</fullName>
        <shortName evidence="5">EF-Ts</shortName>
    </recommendedName>
</protein>
<proteinExistence type="inferred from homology"/>
<evidence type="ECO:0000256" key="1">
    <source>
        <dbReference type="ARBA" id="ARBA00005532"/>
    </source>
</evidence>
<dbReference type="EMBL" id="JBHPEI010000072">
    <property type="protein sequence ID" value="MFC1800131.1"/>
    <property type="molecule type" value="Genomic_DNA"/>
</dbReference>
<dbReference type="GO" id="GO:0003746">
    <property type="term" value="F:translation elongation factor activity"/>
    <property type="evidence" value="ECO:0007669"/>
    <property type="project" value="UniProtKB-KW"/>
</dbReference>
<dbReference type="Proteomes" id="UP001594288">
    <property type="component" value="Unassembled WGS sequence"/>
</dbReference>
<dbReference type="Gene3D" id="1.10.286.20">
    <property type="match status" value="1"/>
</dbReference>
<dbReference type="CDD" id="cd14275">
    <property type="entry name" value="UBA_EF-Ts"/>
    <property type="match status" value="1"/>
</dbReference>
<evidence type="ECO:0000256" key="2">
    <source>
        <dbReference type="ARBA" id="ARBA00016956"/>
    </source>
</evidence>
<evidence type="ECO:0000313" key="9">
    <source>
        <dbReference type="EMBL" id="MFC1800131.1"/>
    </source>
</evidence>
<dbReference type="Pfam" id="PF00889">
    <property type="entry name" value="EF_TS"/>
    <property type="match status" value="1"/>
</dbReference>
<evidence type="ECO:0000256" key="4">
    <source>
        <dbReference type="ARBA" id="ARBA00022917"/>
    </source>
</evidence>
<evidence type="ECO:0000259" key="8">
    <source>
        <dbReference type="Pfam" id="PF00889"/>
    </source>
</evidence>
<keyword evidence="5" id="KW-0963">Cytoplasm</keyword>
<dbReference type="PROSITE" id="PS01127">
    <property type="entry name" value="EF_TS_2"/>
    <property type="match status" value="1"/>
</dbReference>
<dbReference type="PROSITE" id="PS01126">
    <property type="entry name" value="EF_TS_1"/>
    <property type="match status" value="1"/>
</dbReference>
<dbReference type="InterPro" id="IPR018101">
    <property type="entry name" value="Transl_elong_Ts_CS"/>
</dbReference>
<dbReference type="InterPro" id="IPR014039">
    <property type="entry name" value="Transl_elong_EFTs/EF1B_dimer"/>
</dbReference>
<comment type="function">
    <text evidence="5 6">Associates with the EF-Tu.GDP complex and induces the exchange of GDP to GTP. It remains bound to the aminoacyl-tRNA.EF-Tu.GTP complex up to the GTP hydrolysis stage on the ribosome.</text>
</comment>
<sequence length="199" mass="22155">MGVTLDQVRKLRDKTSAGILDCKKALAESDGDLVAAVEYLRKKGISKASKLVTRKAGEGLVHSYIHPGGRIGVLLEINCETDFVARTDEFKTLVNDIALQIAGNPPFAVNREDLSEELIEKEKEVYRSQAIEAGRPEKVIDKIIEGKLEKFYEDSCLMEQAFVKDPDRKIGDLVKEFSGKVGENVVIRRFARFQLGETA</sequence>
<dbReference type="NCBIfam" id="TIGR00116">
    <property type="entry name" value="tsf"/>
    <property type="match status" value="1"/>
</dbReference>
<evidence type="ECO:0000313" key="10">
    <source>
        <dbReference type="Proteomes" id="UP001594288"/>
    </source>
</evidence>
<dbReference type="PANTHER" id="PTHR11741:SF0">
    <property type="entry name" value="ELONGATION FACTOR TS, MITOCHONDRIAL"/>
    <property type="match status" value="1"/>
</dbReference>
<dbReference type="InterPro" id="IPR001816">
    <property type="entry name" value="Transl_elong_EFTs/EF1B"/>
</dbReference>
<reference evidence="9 10" key="1">
    <citation type="submission" date="2024-09" db="EMBL/GenBank/DDBJ databases">
        <authorList>
            <person name="D'Angelo T."/>
        </authorList>
    </citation>
    <scope>NUCLEOTIDE SEQUENCE [LARGE SCALE GENOMIC DNA]</scope>
    <source>
        <strain evidence="9">SAG AM-311-F02</strain>
    </source>
</reference>
<dbReference type="Gene3D" id="1.10.8.10">
    <property type="entry name" value="DNA helicase RuvA subunit, C-terminal domain"/>
    <property type="match status" value="1"/>
</dbReference>
<evidence type="ECO:0000256" key="3">
    <source>
        <dbReference type="ARBA" id="ARBA00022768"/>
    </source>
</evidence>
<feature type="domain" description="Translation elongation factor EFTs/EF1B dimerisation" evidence="8">
    <location>
        <begin position="53"/>
        <end position="197"/>
    </location>
</feature>
<dbReference type="InterPro" id="IPR036402">
    <property type="entry name" value="EF-Ts_dimer_sf"/>
</dbReference>
<comment type="similarity">
    <text evidence="1 5 6">Belongs to the EF-Ts family.</text>
</comment>
<keyword evidence="3 5" id="KW-0251">Elongation factor</keyword>
<gene>
    <name evidence="5 9" type="primary">tsf</name>
    <name evidence="9" type="ORF">ACFL2Z_04385</name>
</gene>
<dbReference type="Gene3D" id="3.30.479.20">
    <property type="entry name" value="Elongation factor Ts, dimerisation domain"/>
    <property type="match status" value="1"/>
</dbReference>
<dbReference type="SUPFAM" id="SSF54713">
    <property type="entry name" value="Elongation factor Ts (EF-Ts), dimerisation domain"/>
    <property type="match status" value="1"/>
</dbReference>
<dbReference type="InterPro" id="IPR009060">
    <property type="entry name" value="UBA-like_sf"/>
</dbReference>
<accession>A0ABV6YPX6</accession>